<evidence type="ECO:0000313" key="1">
    <source>
        <dbReference type="EMBL" id="KAK1448511.1"/>
    </source>
</evidence>
<name>A0ABQ9QGD0_9PEZI</name>
<sequence>MKCVAKRKQHMINTVAGTYTDAIKTFTHEEPASALTFYHLVLPNWFYHLVLPPSSVGSCTWFYHLVLSNWFYHLVLPPGSTKLVLPPSSTT</sequence>
<organism evidence="1 2">
    <name type="scientific">Colletotrichum tamarilloi</name>
    <dbReference type="NCBI Taxonomy" id="1209934"/>
    <lineage>
        <taxon>Eukaryota</taxon>
        <taxon>Fungi</taxon>
        <taxon>Dikarya</taxon>
        <taxon>Ascomycota</taxon>
        <taxon>Pezizomycotina</taxon>
        <taxon>Sordariomycetes</taxon>
        <taxon>Hypocreomycetidae</taxon>
        <taxon>Glomerellales</taxon>
        <taxon>Glomerellaceae</taxon>
        <taxon>Colletotrichum</taxon>
        <taxon>Colletotrichum acutatum species complex</taxon>
    </lineage>
</organism>
<protein>
    <submittedName>
        <fullName evidence="1">Uncharacterized protein</fullName>
    </submittedName>
</protein>
<evidence type="ECO:0000313" key="2">
    <source>
        <dbReference type="Proteomes" id="UP001227543"/>
    </source>
</evidence>
<comment type="caution">
    <text evidence="1">The sequence shown here is derived from an EMBL/GenBank/DDBJ whole genome shotgun (WGS) entry which is preliminary data.</text>
</comment>
<dbReference type="RefSeq" id="XP_060372102.1">
    <property type="nucleotide sequence ID" value="XM_060533320.1"/>
</dbReference>
<keyword evidence="2" id="KW-1185">Reference proteome</keyword>
<dbReference type="EMBL" id="MLFU01000516">
    <property type="protein sequence ID" value="KAK1448511.1"/>
    <property type="molecule type" value="Genomic_DNA"/>
</dbReference>
<reference evidence="1 2" key="1">
    <citation type="submission" date="2016-10" db="EMBL/GenBank/DDBJ databases">
        <title>The genome sequence of Colletotrichum fioriniae PJ7.</title>
        <authorList>
            <person name="Baroncelli R."/>
        </authorList>
    </citation>
    <scope>NUCLEOTIDE SEQUENCE [LARGE SCALE GENOMIC DNA]</scope>
    <source>
        <strain evidence="1 2">Tom-12</strain>
    </source>
</reference>
<gene>
    <name evidence="1" type="ORF">CTAM01_17335</name>
</gene>
<proteinExistence type="predicted"/>
<dbReference type="GeneID" id="85417558"/>
<dbReference type="Proteomes" id="UP001227543">
    <property type="component" value="Unassembled WGS sequence"/>
</dbReference>
<accession>A0ABQ9QGD0</accession>